<protein>
    <recommendedName>
        <fullName evidence="2">T6SS Phospholipase effector Tle1-like catalytic domain-containing protein</fullName>
    </recommendedName>
</protein>
<reference evidence="3" key="1">
    <citation type="journal article" date="2020" name="Stud. Mycol.">
        <title>101 Dothideomycetes genomes: a test case for predicting lifestyles and emergence of pathogens.</title>
        <authorList>
            <person name="Haridas S."/>
            <person name="Albert R."/>
            <person name="Binder M."/>
            <person name="Bloem J."/>
            <person name="Labutti K."/>
            <person name="Salamov A."/>
            <person name="Andreopoulos B."/>
            <person name="Baker S."/>
            <person name="Barry K."/>
            <person name="Bills G."/>
            <person name="Bluhm B."/>
            <person name="Cannon C."/>
            <person name="Castanera R."/>
            <person name="Culley D."/>
            <person name="Daum C."/>
            <person name="Ezra D."/>
            <person name="Gonzalez J."/>
            <person name="Henrissat B."/>
            <person name="Kuo A."/>
            <person name="Liang C."/>
            <person name="Lipzen A."/>
            <person name="Lutzoni F."/>
            <person name="Magnuson J."/>
            <person name="Mondo S."/>
            <person name="Nolan M."/>
            <person name="Ohm R."/>
            <person name="Pangilinan J."/>
            <person name="Park H.-J."/>
            <person name="Ramirez L."/>
            <person name="Alfaro M."/>
            <person name="Sun H."/>
            <person name="Tritt A."/>
            <person name="Yoshinaga Y."/>
            <person name="Zwiers L.-H."/>
            <person name="Turgeon B."/>
            <person name="Goodwin S."/>
            <person name="Spatafora J."/>
            <person name="Crous P."/>
            <person name="Grigoriev I."/>
        </authorList>
    </citation>
    <scope>NUCLEOTIDE SEQUENCE</scope>
    <source>
        <strain evidence="3">Tuck. ex Michener</strain>
    </source>
</reference>
<accession>A0A6A6H7Y6</accession>
<proteinExistence type="predicted"/>
<organism evidence="3 4">
    <name type="scientific">Viridothelium virens</name>
    <name type="common">Speckled blister lichen</name>
    <name type="synonym">Trypethelium virens</name>
    <dbReference type="NCBI Taxonomy" id="1048519"/>
    <lineage>
        <taxon>Eukaryota</taxon>
        <taxon>Fungi</taxon>
        <taxon>Dikarya</taxon>
        <taxon>Ascomycota</taxon>
        <taxon>Pezizomycotina</taxon>
        <taxon>Dothideomycetes</taxon>
        <taxon>Dothideomycetes incertae sedis</taxon>
        <taxon>Trypetheliales</taxon>
        <taxon>Trypetheliaceae</taxon>
        <taxon>Viridothelium</taxon>
    </lineage>
</organism>
<dbReference type="SUPFAM" id="SSF53474">
    <property type="entry name" value="alpha/beta-Hydrolases"/>
    <property type="match status" value="1"/>
</dbReference>
<feature type="region of interest" description="Disordered" evidence="1">
    <location>
        <begin position="1"/>
        <end position="30"/>
    </location>
</feature>
<sequence>MCEVKKTGSYPIQSSEYTPHTSQSPVFPVEKNTSPLPKYIRAVKDSRESSISGRTVVVCLDGTGDKFDSDNSNVVHFVSCLKKHESAKQVTYYQAGIGTYGKGGLQNGIGAALDMAVGSGLGIHIKDAYKFLMQNYRDGDRICLFGFSRGAYTVRCLAGMLHKVGLLPASNGAQVNFAFKFYKDDTPEGWKMSAEFKKTFCTNVNVYFLGVWDCVASVGFIPRKLPFSKSPTNSIHHFRHAMALDEHRAKFKVCQWQQDDPDNPAYDTTRKEHHKVQTDVLEVWFMGAHADVGGGAVANECRHMLSRIPLRWMIRQCFECDTGILFDPASLAEQGLDIFSLWPTYQPSSNPSLGPPPSLMEKYETGTELTLQRRSTLLTDRSNSSPIKSTFASRDSGYQNLALLSESNEDHFDALSSVNDQLVEAKGWWVLEFWPIKVHLLTADGESWEKKVRMNMGRHRAIRQTEPIMHWTVKHMVDQGRYTVKGRVDRNTTWQVLT</sequence>
<evidence type="ECO:0000256" key="1">
    <source>
        <dbReference type="SAM" id="MobiDB-lite"/>
    </source>
</evidence>
<dbReference type="PANTHER" id="PTHR33840">
    <property type="match status" value="1"/>
</dbReference>
<evidence type="ECO:0000313" key="3">
    <source>
        <dbReference type="EMBL" id="KAF2234224.1"/>
    </source>
</evidence>
<dbReference type="InterPro" id="IPR018712">
    <property type="entry name" value="Tle1-like_cat"/>
</dbReference>
<name>A0A6A6H7Y6_VIRVR</name>
<evidence type="ECO:0000259" key="2">
    <source>
        <dbReference type="Pfam" id="PF09994"/>
    </source>
</evidence>
<dbReference type="Pfam" id="PF09994">
    <property type="entry name" value="T6SS_Tle1-like_cat"/>
    <property type="match status" value="1"/>
</dbReference>
<dbReference type="OrthoDB" id="3162439at2759"/>
<dbReference type="PANTHER" id="PTHR33840:SF1">
    <property type="entry name" value="TLE1 PHOSPHOLIPASE DOMAIN-CONTAINING PROTEIN"/>
    <property type="match status" value="1"/>
</dbReference>
<gene>
    <name evidence="3" type="ORF">EV356DRAFT_447010</name>
</gene>
<dbReference type="Proteomes" id="UP000800092">
    <property type="component" value="Unassembled WGS sequence"/>
</dbReference>
<dbReference type="AlphaFoldDB" id="A0A6A6H7Y6"/>
<keyword evidence="4" id="KW-1185">Reference proteome</keyword>
<feature type="domain" description="T6SS Phospholipase effector Tle1-like catalytic" evidence="2">
    <location>
        <begin position="54"/>
        <end position="316"/>
    </location>
</feature>
<dbReference type="InterPro" id="IPR029058">
    <property type="entry name" value="AB_hydrolase_fold"/>
</dbReference>
<feature type="compositionally biased region" description="Polar residues" evidence="1">
    <location>
        <begin position="10"/>
        <end position="30"/>
    </location>
</feature>
<dbReference type="EMBL" id="ML991800">
    <property type="protein sequence ID" value="KAF2234224.1"/>
    <property type="molecule type" value="Genomic_DNA"/>
</dbReference>
<evidence type="ECO:0000313" key="4">
    <source>
        <dbReference type="Proteomes" id="UP000800092"/>
    </source>
</evidence>